<dbReference type="RefSeq" id="WP_232067470.1">
    <property type="nucleotide sequence ID" value="NZ_AP022584.1"/>
</dbReference>
<reference evidence="1 2" key="1">
    <citation type="journal article" date="2019" name="Emerg. Microbes Infect.">
        <title>Comprehensive subspecies identification of 175 nontuberculous mycobacteria species based on 7547 genomic profiles.</title>
        <authorList>
            <person name="Matsumoto Y."/>
            <person name="Kinjo T."/>
            <person name="Motooka D."/>
            <person name="Nabeya D."/>
            <person name="Jung N."/>
            <person name="Uechi K."/>
            <person name="Horii T."/>
            <person name="Iida T."/>
            <person name="Fujita J."/>
            <person name="Nakamura S."/>
        </authorList>
    </citation>
    <scope>NUCLEOTIDE SEQUENCE [LARGE SCALE GENOMIC DNA]</scope>
    <source>
        <strain evidence="1 2">JCM 17324</strain>
    </source>
</reference>
<dbReference type="EMBL" id="AP022584">
    <property type="protein sequence ID" value="BBY12519.1"/>
    <property type="molecule type" value="Genomic_DNA"/>
</dbReference>
<dbReference type="InterPro" id="IPR042099">
    <property type="entry name" value="ANL_N_sf"/>
</dbReference>
<dbReference type="Gene3D" id="3.40.50.12780">
    <property type="entry name" value="N-terminal domain of ligase-like"/>
    <property type="match status" value="1"/>
</dbReference>
<protein>
    <recommendedName>
        <fullName evidence="3">Acyl-protein synthetase LuxE domain-containing protein</fullName>
    </recommendedName>
</protein>
<evidence type="ECO:0000313" key="2">
    <source>
        <dbReference type="Proteomes" id="UP000466831"/>
    </source>
</evidence>
<dbReference type="Proteomes" id="UP000466831">
    <property type="component" value="Chromosome"/>
</dbReference>
<gene>
    <name evidence="1" type="ORF">MMARJ_32590</name>
</gene>
<evidence type="ECO:0000313" key="1">
    <source>
        <dbReference type="EMBL" id="BBY12519.1"/>
    </source>
</evidence>
<name>A0ABM7JEY9_9MYCO</name>
<proteinExistence type="predicted"/>
<keyword evidence="2" id="KW-1185">Reference proteome</keyword>
<sequence>MGELMAGDGGRGGDARRLCDGPAAFFGDSLTAMQSIDRDELAQLQQEGLRYRFDGLRSKIPMLDRFADRQGIDEIVDVDDVVPILFEHTVYKSYPAALLEQARFGDLTRWLDKLTAIDLSALDVSNCKLIDEWVTVLDEQTELKIVHSSGTSGTMSLLPMSKAEWQNFGRLFRVTYLQRFGEDADMSADEEIFAIYPFFRHGASGHIRVLDMIVDHVLGSEDRLYVAYPGRLSSDVLFLAARLRAAQARGDVDRLEVPPALAARRDEFEELQKQMPAQLEAFLERTAAELKDKRVFMAGTWNLFHGMATRGLSKGMEKMFAPNSVVSSGGGAKGMVPPPNWKEDVCRFFGIDSITMAYAMSEVQAVHLMCERERYHFAPSAIPFVLDPDTGRALPRRGMVTGRAAFFDLSAQTRWGGFVTGDRITVDWDHMCECGRTSAYVVGGIERYSDLKGGDDKITCAATESAHRDAMEFLTGVNE</sequence>
<accession>A0ABM7JEY9</accession>
<organism evidence="1 2">
    <name type="scientific">Mycobacterium marseillense</name>
    <dbReference type="NCBI Taxonomy" id="701042"/>
    <lineage>
        <taxon>Bacteria</taxon>
        <taxon>Bacillati</taxon>
        <taxon>Actinomycetota</taxon>
        <taxon>Actinomycetes</taxon>
        <taxon>Mycobacteriales</taxon>
        <taxon>Mycobacteriaceae</taxon>
        <taxon>Mycobacterium</taxon>
        <taxon>Mycobacterium avium complex (MAC)</taxon>
    </lineage>
</organism>
<evidence type="ECO:0008006" key="3">
    <source>
        <dbReference type="Google" id="ProtNLM"/>
    </source>
</evidence>